<dbReference type="EMBL" id="CAJVPY010023747">
    <property type="protein sequence ID" value="CAG8785535.1"/>
    <property type="molecule type" value="Genomic_DNA"/>
</dbReference>
<name>A0A9N9JM04_9GLOM</name>
<organism evidence="1 2">
    <name type="scientific">Dentiscutata erythropus</name>
    <dbReference type="NCBI Taxonomy" id="1348616"/>
    <lineage>
        <taxon>Eukaryota</taxon>
        <taxon>Fungi</taxon>
        <taxon>Fungi incertae sedis</taxon>
        <taxon>Mucoromycota</taxon>
        <taxon>Glomeromycotina</taxon>
        <taxon>Glomeromycetes</taxon>
        <taxon>Diversisporales</taxon>
        <taxon>Gigasporaceae</taxon>
        <taxon>Dentiscutata</taxon>
    </lineage>
</organism>
<evidence type="ECO:0000313" key="2">
    <source>
        <dbReference type="Proteomes" id="UP000789405"/>
    </source>
</evidence>
<evidence type="ECO:0000313" key="1">
    <source>
        <dbReference type="EMBL" id="CAG8785535.1"/>
    </source>
</evidence>
<keyword evidence="2" id="KW-1185">Reference proteome</keyword>
<dbReference type="AlphaFoldDB" id="A0A9N9JM04"/>
<feature type="non-terminal residue" evidence="1">
    <location>
        <position position="42"/>
    </location>
</feature>
<proteinExistence type="predicted"/>
<gene>
    <name evidence="1" type="ORF">DERYTH_LOCUS20324</name>
</gene>
<sequence>MAILREPSDMSIMSIDDHKEILRIEHEKLNIQRDKNNELERE</sequence>
<reference evidence="1" key="1">
    <citation type="submission" date="2021-06" db="EMBL/GenBank/DDBJ databases">
        <authorList>
            <person name="Kallberg Y."/>
            <person name="Tangrot J."/>
            <person name="Rosling A."/>
        </authorList>
    </citation>
    <scope>NUCLEOTIDE SEQUENCE</scope>
    <source>
        <strain evidence="1">MA453B</strain>
    </source>
</reference>
<protein>
    <submittedName>
        <fullName evidence="1">10784_t:CDS:1</fullName>
    </submittedName>
</protein>
<dbReference type="Proteomes" id="UP000789405">
    <property type="component" value="Unassembled WGS sequence"/>
</dbReference>
<comment type="caution">
    <text evidence="1">The sequence shown here is derived from an EMBL/GenBank/DDBJ whole genome shotgun (WGS) entry which is preliminary data.</text>
</comment>
<accession>A0A9N9JM04</accession>